<protein>
    <submittedName>
        <fullName evidence="4">DUF2202 domain-containing protein</fullName>
    </submittedName>
</protein>
<dbReference type="InterPro" id="IPR019243">
    <property type="entry name" value="DUF2202"/>
</dbReference>
<evidence type="ECO:0000259" key="3">
    <source>
        <dbReference type="Pfam" id="PF09968"/>
    </source>
</evidence>
<feature type="compositionally biased region" description="Low complexity" evidence="1">
    <location>
        <begin position="240"/>
        <end position="251"/>
    </location>
</feature>
<evidence type="ECO:0000256" key="1">
    <source>
        <dbReference type="SAM" id="MobiDB-lite"/>
    </source>
</evidence>
<keyword evidence="2" id="KW-0732">Signal</keyword>
<dbReference type="InterPro" id="IPR009078">
    <property type="entry name" value="Ferritin-like_SF"/>
</dbReference>
<gene>
    <name evidence="4" type="ORF">L3049_03070</name>
</gene>
<dbReference type="CDD" id="cd01048">
    <property type="entry name" value="Ferritin_like_AB2"/>
    <property type="match status" value="1"/>
</dbReference>
<feature type="region of interest" description="Disordered" evidence="1">
    <location>
        <begin position="240"/>
        <end position="260"/>
    </location>
</feature>
<reference evidence="4 5" key="1">
    <citation type="submission" date="2022-01" db="EMBL/GenBank/DDBJ databases">
        <title>Labilibaculum sp. nov, a marine bacterium isolated from Antarctica.</title>
        <authorList>
            <person name="Dai W."/>
        </authorList>
    </citation>
    <scope>NUCLEOTIDE SEQUENCE [LARGE SCALE GENOMIC DNA]</scope>
    <source>
        <strain evidence="4 5">DW002</strain>
    </source>
</reference>
<keyword evidence="5" id="KW-1185">Reference proteome</keyword>
<evidence type="ECO:0000313" key="4">
    <source>
        <dbReference type="EMBL" id="MDE5416976.1"/>
    </source>
</evidence>
<sequence length="260" mass="29252">MKSKLTKFLIVFIAISGFLACDNEESGTEALANLPLVEVSLDGYTDLLNSNLNSVLGTKLASVEPSEKEGLLLMREEELFAHDVYNLFSGLYDLRIFSNITRSEATHAEAVLSLLNLFEIEDPAIGIEGEYKNETLQALYDELTEKGKVSIEEALKVGAYIEEVDIKDLADLMAETDNEDILLVYDNLMRGSRNHLRAFNRVLENYSVDYVPSVLSEEDFNEIISSDMERGNGCQAEVQNKYKNQNKNQNQKGRRYRGGN</sequence>
<comment type="caution">
    <text evidence="4">The sequence shown here is derived from an EMBL/GenBank/DDBJ whole genome shotgun (WGS) entry which is preliminary data.</text>
</comment>
<dbReference type="Proteomes" id="UP001528920">
    <property type="component" value="Unassembled WGS sequence"/>
</dbReference>
<feature type="chain" id="PRO_5045289225" evidence="2">
    <location>
        <begin position="21"/>
        <end position="260"/>
    </location>
</feature>
<feature type="signal peptide" evidence="2">
    <location>
        <begin position="1"/>
        <end position="20"/>
    </location>
</feature>
<dbReference type="PROSITE" id="PS51257">
    <property type="entry name" value="PROKAR_LIPOPROTEIN"/>
    <property type="match status" value="1"/>
</dbReference>
<accession>A0ABT5VNF3</accession>
<proteinExistence type="predicted"/>
<dbReference type="Gene3D" id="1.20.1260.10">
    <property type="match status" value="1"/>
</dbReference>
<evidence type="ECO:0000256" key="2">
    <source>
        <dbReference type="SAM" id="SignalP"/>
    </source>
</evidence>
<dbReference type="SUPFAM" id="SSF47240">
    <property type="entry name" value="Ferritin-like"/>
    <property type="match status" value="1"/>
</dbReference>
<feature type="domain" description="DUF2202" evidence="3">
    <location>
        <begin position="67"/>
        <end position="226"/>
    </location>
</feature>
<dbReference type="InterPro" id="IPR012347">
    <property type="entry name" value="Ferritin-like"/>
</dbReference>
<dbReference type="EMBL" id="JAKJSC010000001">
    <property type="protein sequence ID" value="MDE5416976.1"/>
    <property type="molecule type" value="Genomic_DNA"/>
</dbReference>
<dbReference type="RefSeq" id="WP_275108314.1">
    <property type="nucleotide sequence ID" value="NZ_JAKJSC010000001.1"/>
</dbReference>
<evidence type="ECO:0000313" key="5">
    <source>
        <dbReference type="Proteomes" id="UP001528920"/>
    </source>
</evidence>
<name>A0ABT5VNF3_9BACT</name>
<organism evidence="4 5">
    <name type="scientific">Paralabilibaculum antarcticum</name>
    <dbReference type="NCBI Taxonomy" id="2912572"/>
    <lineage>
        <taxon>Bacteria</taxon>
        <taxon>Pseudomonadati</taxon>
        <taxon>Bacteroidota</taxon>
        <taxon>Bacteroidia</taxon>
        <taxon>Marinilabiliales</taxon>
        <taxon>Marinifilaceae</taxon>
        <taxon>Paralabilibaculum</taxon>
    </lineage>
</organism>
<dbReference type="Pfam" id="PF09968">
    <property type="entry name" value="DUF2202"/>
    <property type="match status" value="1"/>
</dbReference>